<feature type="domain" description="VWFA" evidence="11">
    <location>
        <begin position="7"/>
        <end position="203"/>
    </location>
</feature>
<dbReference type="STRING" id="1314781.A0A165H782"/>
<feature type="coiled-coil region" evidence="8">
    <location>
        <begin position="891"/>
        <end position="925"/>
    </location>
</feature>
<accession>A0A165H782</accession>
<evidence type="ECO:0000313" key="14">
    <source>
        <dbReference type="Proteomes" id="UP000077266"/>
    </source>
</evidence>
<reference evidence="13 14" key="1">
    <citation type="journal article" date="2016" name="Mol. Biol. Evol.">
        <title>Comparative Genomics of Early-Diverging Mushroom-Forming Fungi Provides Insights into the Origins of Lignocellulose Decay Capabilities.</title>
        <authorList>
            <person name="Nagy L.G."/>
            <person name="Riley R."/>
            <person name="Tritt A."/>
            <person name="Adam C."/>
            <person name="Daum C."/>
            <person name="Floudas D."/>
            <person name="Sun H."/>
            <person name="Yadav J.S."/>
            <person name="Pangilinan J."/>
            <person name="Larsson K.H."/>
            <person name="Matsuura K."/>
            <person name="Barry K."/>
            <person name="Labutti K."/>
            <person name="Kuo R."/>
            <person name="Ohm R.A."/>
            <person name="Bhattacharya S.S."/>
            <person name="Shirouzu T."/>
            <person name="Yoshinaga Y."/>
            <person name="Martin F.M."/>
            <person name="Grigoriev I.V."/>
            <person name="Hibbett D.S."/>
        </authorList>
    </citation>
    <scope>NUCLEOTIDE SEQUENCE [LARGE SCALE GENOMIC DNA]</scope>
    <source>
        <strain evidence="13 14">HHB12029</strain>
    </source>
</reference>
<dbReference type="CDD" id="cd00198">
    <property type="entry name" value="vWFA"/>
    <property type="match status" value="1"/>
</dbReference>
<dbReference type="InterPro" id="IPR052969">
    <property type="entry name" value="Thr-specific_kinase-like"/>
</dbReference>
<dbReference type="OrthoDB" id="1431934at2759"/>
<gene>
    <name evidence="13" type="ORF">EXIGLDRAFT_648141</name>
</gene>
<evidence type="ECO:0000256" key="5">
    <source>
        <dbReference type="ARBA" id="ARBA00022786"/>
    </source>
</evidence>
<dbReference type="InterPro" id="IPR044066">
    <property type="entry name" value="TRIAD_supradom"/>
</dbReference>
<protein>
    <recommendedName>
        <fullName evidence="15">RING-type domain-containing protein</fullName>
    </recommendedName>
</protein>
<dbReference type="Gene3D" id="3.40.50.410">
    <property type="entry name" value="von Willebrand factor, type A domain"/>
    <property type="match status" value="1"/>
</dbReference>
<evidence type="ECO:0000256" key="7">
    <source>
        <dbReference type="PROSITE-ProRule" id="PRU00175"/>
    </source>
</evidence>
<evidence type="ECO:0000256" key="6">
    <source>
        <dbReference type="ARBA" id="ARBA00022833"/>
    </source>
</evidence>
<evidence type="ECO:0000256" key="9">
    <source>
        <dbReference type="SAM" id="MobiDB-lite"/>
    </source>
</evidence>
<keyword evidence="1" id="KW-0808">Transferase</keyword>
<dbReference type="InParanoid" id="A0A165H782"/>
<evidence type="ECO:0008006" key="15">
    <source>
        <dbReference type="Google" id="ProtNLM"/>
    </source>
</evidence>
<dbReference type="Pfam" id="PF26200">
    <property type="entry name" value="Rcat_RNF216"/>
    <property type="match status" value="1"/>
</dbReference>
<evidence type="ECO:0000256" key="4">
    <source>
        <dbReference type="ARBA" id="ARBA00022771"/>
    </source>
</evidence>
<evidence type="ECO:0000259" key="10">
    <source>
        <dbReference type="PROSITE" id="PS50089"/>
    </source>
</evidence>
<dbReference type="PROSITE" id="PS50089">
    <property type="entry name" value="ZF_RING_2"/>
    <property type="match status" value="1"/>
</dbReference>
<evidence type="ECO:0000313" key="13">
    <source>
        <dbReference type="EMBL" id="KZV91550.1"/>
    </source>
</evidence>
<dbReference type="InterPro" id="IPR002035">
    <property type="entry name" value="VWF_A"/>
</dbReference>
<dbReference type="Gene3D" id="1.20.120.1750">
    <property type="match status" value="1"/>
</dbReference>
<evidence type="ECO:0000256" key="8">
    <source>
        <dbReference type="SAM" id="Coils"/>
    </source>
</evidence>
<evidence type="ECO:0000256" key="1">
    <source>
        <dbReference type="ARBA" id="ARBA00022679"/>
    </source>
</evidence>
<keyword evidence="3" id="KW-0677">Repeat</keyword>
<dbReference type="GO" id="GO:0004674">
    <property type="term" value="F:protein serine/threonine kinase activity"/>
    <property type="evidence" value="ECO:0007669"/>
    <property type="project" value="TreeGrafter"/>
</dbReference>
<dbReference type="Proteomes" id="UP000077266">
    <property type="component" value="Unassembled WGS sequence"/>
</dbReference>
<feature type="domain" description="RING-type" evidence="10">
    <location>
        <begin position="774"/>
        <end position="828"/>
    </location>
</feature>
<feature type="domain" description="RING-type" evidence="12">
    <location>
        <begin position="770"/>
        <end position="1004"/>
    </location>
</feature>
<feature type="compositionally biased region" description="Acidic residues" evidence="9">
    <location>
        <begin position="1009"/>
        <end position="1022"/>
    </location>
</feature>
<keyword evidence="6" id="KW-0862">Zinc</keyword>
<dbReference type="SUPFAM" id="SSF53300">
    <property type="entry name" value="vWA-like"/>
    <property type="match status" value="1"/>
</dbReference>
<keyword evidence="8" id="KW-0175">Coiled coil</keyword>
<dbReference type="GO" id="GO:0008270">
    <property type="term" value="F:zinc ion binding"/>
    <property type="evidence" value="ECO:0007669"/>
    <property type="project" value="UniProtKB-KW"/>
</dbReference>
<feature type="region of interest" description="Disordered" evidence="9">
    <location>
        <begin position="1005"/>
        <end position="1027"/>
    </location>
</feature>
<evidence type="ECO:0000256" key="2">
    <source>
        <dbReference type="ARBA" id="ARBA00022723"/>
    </source>
</evidence>
<keyword evidence="5" id="KW-0833">Ubl conjugation pathway</keyword>
<dbReference type="PANTHER" id="PTHR47763:SF1">
    <property type="entry name" value="DUF659 DOMAIN-CONTAINING PROTEIN"/>
    <property type="match status" value="1"/>
</dbReference>
<dbReference type="PANTHER" id="PTHR47763">
    <property type="entry name" value="ALPHA-PROTEIN KINASE VWKA"/>
    <property type="match status" value="1"/>
</dbReference>
<evidence type="ECO:0000256" key="3">
    <source>
        <dbReference type="ARBA" id="ARBA00022737"/>
    </source>
</evidence>
<sequence>MARHQHDLLIVTDATGSMGSYLTSLTHSIPEILALTRLSGIFSRVGVLAYRDYCDHNVIEWSGWDTEQNDLLDFAARLTPSGGGDYPEAAKTAMIHAMQKADYTDESKETIVLFYTDASPHHDRYGGPNWKQEQKAFKPGATDWVTIAFTAKARHLRVFSFISARMDAESTRFYAFLSQVTGGVCLTTASDSQAISRITIDVLLNWMGAAEPNAAAVTHSSNAVVFDVSPLDVHPRPKDENKADGGFLVTARVAINQRRLDLACDVPRAETLDRKLTALARRFADVGETEYRATVYSTLREIITRNVFSLTYNAVFGQLWRAVCREQTAEKEDIVQAFGLSVGKIADGEKRKGMTQWLEESYDSTAEIEEMMKKAGEGGQWMYLDLDAQVDMTRVELLEASRSYHRGLLRQLASIFTHAKLVEPGTVLTEHQRAIPLSLPPRHIFRLLPHLVVPGTLYSSRASAVMAILALTVGVPFLRDAATTVAGYTKGTWLDLEHPETLSWECASFLLNAPDPNLCLTSDERKTYEGMRRYRLLELNLDATLDATVPWTPEKASGVGDVKVPCALCGVKRSTTMMSNDLRGVCGLCVDNNRAVDVEEYPEADAMESCWVECAVRTCRAQYVVEKPSALNVRPKCWYCRNGKECPHVTCTVCTNRIVVPKKFAPSAKDLKHYKCPACATAKRVTLTNTEVNPRALVEENGTAWLGISDSTAVFKGSSAFKLYKAHGSALFTFVDVPSQTALHYRAKYVLNTPDVIKQLDARVGRGEVARRTCALCFDDFVPDKVRPACGRSGCAQRVCEGCLREWYGRNEPGKLLNAMELTCPFCRRIPVSKVVLRFNPQVGGLKGVKDALEDRAWFYAWCGQCSTARQCIERRCTTDGRLPEVKDFVCETCEEENAREVERLEEERRQLAALVAQMDRTERYDEAQRRLREIREAKKKPARDLVVKECPNKQCGVMVSKTWGCDHITCRCGVHWCWVCQWHGSASTVYKHLNTAHGGFYTDAADAVPDEDEDEDEDGYDTDPGYDGAVANVYHGVG</sequence>
<keyword evidence="14" id="KW-1185">Reference proteome</keyword>
<dbReference type="InterPro" id="IPR001841">
    <property type="entry name" value="Znf_RING"/>
</dbReference>
<keyword evidence="4 7" id="KW-0863">Zinc-finger</keyword>
<organism evidence="13 14">
    <name type="scientific">Exidia glandulosa HHB12029</name>
    <dbReference type="NCBI Taxonomy" id="1314781"/>
    <lineage>
        <taxon>Eukaryota</taxon>
        <taxon>Fungi</taxon>
        <taxon>Dikarya</taxon>
        <taxon>Basidiomycota</taxon>
        <taxon>Agaricomycotina</taxon>
        <taxon>Agaricomycetes</taxon>
        <taxon>Auriculariales</taxon>
        <taxon>Exidiaceae</taxon>
        <taxon>Exidia</taxon>
    </lineage>
</organism>
<dbReference type="InterPro" id="IPR036465">
    <property type="entry name" value="vWFA_dom_sf"/>
</dbReference>
<dbReference type="GO" id="GO:0005737">
    <property type="term" value="C:cytoplasm"/>
    <property type="evidence" value="ECO:0007669"/>
    <property type="project" value="TreeGrafter"/>
</dbReference>
<dbReference type="PROSITE" id="PS50234">
    <property type="entry name" value="VWFA"/>
    <property type="match status" value="1"/>
</dbReference>
<dbReference type="PROSITE" id="PS51873">
    <property type="entry name" value="TRIAD"/>
    <property type="match status" value="1"/>
</dbReference>
<evidence type="ECO:0000259" key="12">
    <source>
        <dbReference type="PROSITE" id="PS51873"/>
    </source>
</evidence>
<keyword evidence="2" id="KW-0479">Metal-binding</keyword>
<dbReference type="EMBL" id="KV426025">
    <property type="protein sequence ID" value="KZV91550.1"/>
    <property type="molecule type" value="Genomic_DNA"/>
</dbReference>
<name>A0A165H782_EXIGL</name>
<dbReference type="SUPFAM" id="SSF57850">
    <property type="entry name" value="RING/U-box"/>
    <property type="match status" value="2"/>
</dbReference>
<dbReference type="AlphaFoldDB" id="A0A165H782"/>
<evidence type="ECO:0000259" key="11">
    <source>
        <dbReference type="PROSITE" id="PS50234"/>
    </source>
</evidence>
<proteinExistence type="predicted"/>